<accession>A0A5B0BFS4</accession>
<feature type="region of interest" description="Disordered" evidence="1">
    <location>
        <begin position="1"/>
        <end position="29"/>
    </location>
</feature>
<feature type="non-terminal residue" evidence="2">
    <location>
        <position position="1"/>
    </location>
</feature>
<name>A0A5B0BFS4_9ACTN</name>
<sequence>PPHSAQEAAGPRKVPVPRSAPAPRRPRHGKIAQRIVPYELRPLALRDELVELGDLFRAYQQRTEPDLAYLADLHTRKARAFATWAEITGDGCLRRDARRAEQAADAARLQHQQRTGQTPDGGRAAVARLLTGHVLWEHARTVLAHVADHAPLPGPQARLLTLVLTLRTAHTGSGNLVGQDVTALGLSEPEALVEQLTGCGWLVLPGTVGELLASRPENATPVTVPCLTPRQDAAGPFTFGRKTRPKLSGWAQKVISDKKLRKAKATAGARLLALTLATQCGSDGRIGPHGQGAGAGFAASRSAVAPGELQPLVDQLVAADWLAEAALDDTHLTGRLSERVLPLSCPLA</sequence>
<evidence type="ECO:0000313" key="2">
    <source>
        <dbReference type="EMBL" id="KAA0940446.1"/>
    </source>
</evidence>
<dbReference type="OrthoDB" id="3869077at2"/>
<comment type="caution">
    <text evidence="2">The sequence shown here is derived from an EMBL/GenBank/DDBJ whole genome shotgun (WGS) entry which is preliminary data.</text>
</comment>
<organism evidence="2 3">
    <name type="scientific">Streptomyces apricus</name>
    <dbReference type="NCBI Taxonomy" id="1828112"/>
    <lineage>
        <taxon>Bacteria</taxon>
        <taxon>Bacillati</taxon>
        <taxon>Actinomycetota</taxon>
        <taxon>Actinomycetes</taxon>
        <taxon>Kitasatosporales</taxon>
        <taxon>Streptomycetaceae</taxon>
        <taxon>Streptomyces</taxon>
    </lineage>
</organism>
<dbReference type="EMBL" id="VDFC01000028">
    <property type="protein sequence ID" value="KAA0940446.1"/>
    <property type="molecule type" value="Genomic_DNA"/>
</dbReference>
<protein>
    <submittedName>
        <fullName evidence="2">Uncharacterized protein</fullName>
    </submittedName>
</protein>
<proteinExistence type="predicted"/>
<dbReference type="Proteomes" id="UP000324965">
    <property type="component" value="Unassembled WGS sequence"/>
</dbReference>
<keyword evidence="3" id="KW-1185">Reference proteome</keyword>
<evidence type="ECO:0000256" key="1">
    <source>
        <dbReference type="SAM" id="MobiDB-lite"/>
    </source>
</evidence>
<dbReference type="AlphaFoldDB" id="A0A5B0BFS4"/>
<dbReference type="RefSeq" id="WP_149510946.1">
    <property type="nucleotide sequence ID" value="NZ_VDFC01000028.1"/>
</dbReference>
<reference evidence="2 3" key="1">
    <citation type="submission" date="2019-05" db="EMBL/GenBank/DDBJ databases">
        <authorList>
            <person name="Hariharan J."/>
            <person name="Choudoir M.J."/>
            <person name="Diebold P."/>
            <person name="Panke-Buisse K."/>
            <person name="Buckley D.H."/>
        </authorList>
    </citation>
    <scope>NUCLEOTIDE SEQUENCE [LARGE SCALE GENOMIC DNA]</scope>
    <source>
        <strain evidence="2 3">SUN51</strain>
    </source>
</reference>
<evidence type="ECO:0000313" key="3">
    <source>
        <dbReference type="Proteomes" id="UP000324965"/>
    </source>
</evidence>
<gene>
    <name evidence="2" type="ORF">FGF04_09780</name>
</gene>
<feature type="compositionally biased region" description="Low complexity" evidence="1">
    <location>
        <begin position="11"/>
        <end position="22"/>
    </location>
</feature>